<dbReference type="Pfam" id="PF00808">
    <property type="entry name" value="CBFD_NFYB_HMF"/>
    <property type="match status" value="1"/>
</dbReference>
<keyword evidence="5" id="KW-1185">Reference proteome</keyword>
<dbReference type="PANTHER" id="PTHR46172:SF1">
    <property type="entry name" value="DNA POLYMERASE EPSILON SUBUNIT 3"/>
    <property type="match status" value="1"/>
</dbReference>
<dbReference type="AlphaFoldDB" id="L8GNY5"/>
<dbReference type="InterPro" id="IPR051377">
    <property type="entry name" value="DNA_Pol-Epsilon_Subunit"/>
</dbReference>
<dbReference type="PANTHER" id="PTHR46172">
    <property type="entry name" value="DNA POLYMERASE EPSILON SUBUNIT 3"/>
    <property type="match status" value="1"/>
</dbReference>
<evidence type="ECO:0000256" key="2">
    <source>
        <dbReference type="ARBA" id="ARBA00023242"/>
    </source>
</evidence>
<comment type="subcellular location">
    <subcellularLocation>
        <location evidence="1">Nucleus</location>
    </subcellularLocation>
</comment>
<dbReference type="GeneID" id="14915512"/>
<gene>
    <name evidence="4" type="ORF">ACA1_325190</name>
</gene>
<keyword evidence="2" id="KW-0539">Nucleus</keyword>
<protein>
    <submittedName>
        <fullName evidence="4">CCAATbox binding transcription factor subunit HAP3-related, putative</fullName>
    </submittedName>
</protein>
<organism evidence="4 5">
    <name type="scientific">Acanthamoeba castellanii (strain ATCC 30010 / Neff)</name>
    <dbReference type="NCBI Taxonomy" id="1257118"/>
    <lineage>
        <taxon>Eukaryota</taxon>
        <taxon>Amoebozoa</taxon>
        <taxon>Discosea</taxon>
        <taxon>Longamoebia</taxon>
        <taxon>Centramoebida</taxon>
        <taxon>Acanthamoebidae</taxon>
        <taxon>Acanthamoeba</taxon>
    </lineage>
</organism>
<feature type="domain" description="Transcription factor CBF/NF-Y/archaeal histone" evidence="3">
    <location>
        <begin position="6"/>
        <end position="64"/>
    </location>
</feature>
<dbReference type="Proteomes" id="UP000011083">
    <property type="component" value="Unassembled WGS sequence"/>
</dbReference>
<dbReference type="GO" id="GO:0046982">
    <property type="term" value="F:protein heterodimerization activity"/>
    <property type="evidence" value="ECO:0007669"/>
    <property type="project" value="InterPro"/>
</dbReference>
<dbReference type="GO" id="GO:0031490">
    <property type="term" value="F:chromatin DNA binding"/>
    <property type="evidence" value="ECO:0007669"/>
    <property type="project" value="TreeGrafter"/>
</dbReference>
<dbReference type="STRING" id="1257118.L8GNY5"/>
<evidence type="ECO:0000256" key="1">
    <source>
        <dbReference type="ARBA" id="ARBA00004123"/>
    </source>
</evidence>
<dbReference type="EMBL" id="KB008041">
    <property type="protein sequence ID" value="ELR14904.1"/>
    <property type="molecule type" value="Genomic_DNA"/>
</dbReference>
<dbReference type="RefSeq" id="XP_004336917.1">
    <property type="nucleotide sequence ID" value="XM_004336869.1"/>
</dbReference>
<name>L8GNY5_ACACF</name>
<dbReference type="Gene3D" id="1.10.20.10">
    <property type="entry name" value="Histone, subunit A"/>
    <property type="match status" value="1"/>
</dbReference>
<evidence type="ECO:0000313" key="4">
    <source>
        <dbReference type="EMBL" id="ELR14904.1"/>
    </source>
</evidence>
<proteinExistence type="predicted"/>
<dbReference type="OMA" id="MEVIEME"/>
<reference evidence="4 5" key="1">
    <citation type="journal article" date="2013" name="Genome Biol.">
        <title>Genome of Acanthamoeba castellanii highlights extensive lateral gene transfer and early evolution of tyrosine kinase signaling.</title>
        <authorList>
            <person name="Clarke M."/>
            <person name="Lohan A.J."/>
            <person name="Liu B."/>
            <person name="Lagkouvardos I."/>
            <person name="Roy S."/>
            <person name="Zafar N."/>
            <person name="Bertelli C."/>
            <person name="Schilde C."/>
            <person name="Kianianmomeni A."/>
            <person name="Burglin T.R."/>
            <person name="Frech C."/>
            <person name="Turcotte B."/>
            <person name="Kopec K.O."/>
            <person name="Synnott J.M."/>
            <person name="Choo C."/>
            <person name="Paponov I."/>
            <person name="Finkler A."/>
            <person name="Soon Heng Tan C."/>
            <person name="Hutchins A.P."/>
            <person name="Weinmeier T."/>
            <person name="Rattei T."/>
            <person name="Chu J.S."/>
            <person name="Gimenez G."/>
            <person name="Irimia M."/>
            <person name="Rigden D.J."/>
            <person name="Fitzpatrick D.A."/>
            <person name="Lorenzo-Morales J."/>
            <person name="Bateman A."/>
            <person name="Chiu C.H."/>
            <person name="Tang P."/>
            <person name="Hegemann P."/>
            <person name="Fromm H."/>
            <person name="Raoult D."/>
            <person name="Greub G."/>
            <person name="Miranda-Saavedra D."/>
            <person name="Chen N."/>
            <person name="Nash P."/>
            <person name="Ginger M.L."/>
            <person name="Horn M."/>
            <person name="Schaap P."/>
            <person name="Caler L."/>
            <person name="Loftus B."/>
        </authorList>
    </citation>
    <scope>NUCLEOTIDE SEQUENCE [LARGE SCALE GENOMIC DNA]</scope>
    <source>
        <strain evidence="4 5">Neff</strain>
    </source>
</reference>
<dbReference type="GO" id="GO:0008623">
    <property type="term" value="C:CHRAC"/>
    <property type="evidence" value="ECO:0007669"/>
    <property type="project" value="TreeGrafter"/>
</dbReference>
<dbReference type="GO" id="GO:0006974">
    <property type="term" value="P:DNA damage response"/>
    <property type="evidence" value="ECO:0007669"/>
    <property type="project" value="TreeGrafter"/>
</dbReference>
<accession>L8GNY5</accession>
<dbReference type="SUPFAM" id="SSF47113">
    <property type="entry name" value="Histone-fold"/>
    <property type="match status" value="1"/>
</dbReference>
<dbReference type="InterPro" id="IPR009072">
    <property type="entry name" value="Histone-fold"/>
</dbReference>
<dbReference type="KEGG" id="acan:ACA1_325190"/>
<dbReference type="VEuPathDB" id="AmoebaDB:ACA1_325190"/>
<dbReference type="InterPro" id="IPR003958">
    <property type="entry name" value="CBFA_NFYB_domain"/>
</dbReference>
<dbReference type="CDD" id="cd22928">
    <property type="entry name" value="HFD_POLE3_DPB4"/>
    <property type="match status" value="1"/>
</dbReference>
<evidence type="ECO:0000313" key="5">
    <source>
        <dbReference type="Proteomes" id="UP000011083"/>
    </source>
</evidence>
<dbReference type="GO" id="GO:0031507">
    <property type="term" value="P:heterochromatin formation"/>
    <property type="evidence" value="ECO:0007669"/>
    <property type="project" value="TreeGrafter"/>
</dbReference>
<dbReference type="OrthoDB" id="1707486at2759"/>
<evidence type="ECO:0000259" key="3">
    <source>
        <dbReference type="Pfam" id="PF00808"/>
    </source>
</evidence>
<dbReference type="GO" id="GO:0006272">
    <property type="term" value="P:leading strand elongation"/>
    <property type="evidence" value="ECO:0007669"/>
    <property type="project" value="TreeGrafter"/>
</dbReference>
<sequence>MSDDYELPRAVVTRLLKSSIQKEAKEAITKAAKIWILYATACANDFCQNSNRSTISANDVLMAMEELEFPDFVPQLKETLETFKKDQASKKAAKKN</sequence>
<dbReference type="GO" id="GO:0008622">
    <property type="term" value="C:epsilon DNA polymerase complex"/>
    <property type="evidence" value="ECO:0007669"/>
    <property type="project" value="TreeGrafter"/>
</dbReference>